<sequence length="334" mass="35748">MATTHISSEQPRWKRLPIIKDVIRSAGLQRAMLIAGLILTIGFIITAIFAPLIAPYSWAQTSAEFGSFGTQQPPSDTNIWGTTVSGFDVFSRVIWGTRTAVAVIIAAVAASMILGVLLGLVSGYIGGWLDRILVMVADAVYAFPSLLLAIVMSIALTGGRSSAIGGIAAAALSITVVFIPQYFRVVRAETARLKAEPFVESAMVVGASHWRVMSVHIFKNATRTLPLIFTLNAAEAVLTLAGLGFIGFGIEPTSAAEWGYDLNRSISDVTSGIWWTSIFPGAAIVLAVLGVTLVGESLNDLNDPRLRIRRKRKKTQGSRFDSVDGDAVNEVKNV</sequence>
<keyword evidence="4 7" id="KW-0812">Transmembrane</keyword>
<feature type="transmembrane region" description="Helical" evidence="7">
    <location>
        <begin position="227"/>
        <end position="250"/>
    </location>
</feature>
<proteinExistence type="inferred from homology"/>
<dbReference type="InterPro" id="IPR050366">
    <property type="entry name" value="BP-dependent_transpt_permease"/>
</dbReference>
<comment type="caution">
    <text evidence="9">The sequence shown here is derived from an EMBL/GenBank/DDBJ whole genome shotgun (WGS) entry which is preliminary data.</text>
</comment>
<dbReference type="RefSeq" id="WP_003849607.1">
    <property type="nucleotide sequence ID" value="NZ_BQKK01000001.1"/>
</dbReference>
<gene>
    <name evidence="9" type="ORF">CAT723_02840</name>
</gene>
<keyword evidence="2 7" id="KW-0813">Transport</keyword>
<feature type="transmembrane region" description="Helical" evidence="7">
    <location>
        <begin position="100"/>
        <end position="125"/>
    </location>
</feature>
<evidence type="ECO:0000259" key="8">
    <source>
        <dbReference type="PROSITE" id="PS50928"/>
    </source>
</evidence>
<feature type="transmembrane region" description="Helical" evidence="7">
    <location>
        <begin position="162"/>
        <end position="183"/>
    </location>
</feature>
<dbReference type="InterPro" id="IPR000515">
    <property type="entry name" value="MetI-like"/>
</dbReference>
<keyword evidence="6 7" id="KW-0472">Membrane</keyword>
<dbReference type="Proteomes" id="UP001054925">
    <property type="component" value="Unassembled WGS sequence"/>
</dbReference>
<dbReference type="AlphaFoldDB" id="A0AAV5G6R0"/>
<dbReference type="Gene3D" id="1.10.3720.10">
    <property type="entry name" value="MetI-like"/>
    <property type="match status" value="1"/>
</dbReference>
<evidence type="ECO:0000256" key="4">
    <source>
        <dbReference type="ARBA" id="ARBA00022692"/>
    </source>
</evidence>
<dbReference type="PROSITE" id="PS50928">
    <property type="entry name" value="ABC_TM1"/>
    <property type="match status" value="1"/>
</dbReference>
<comment type="similarity">
    <text evidence="7">Belongs to the binding-protein-dependent transport system permease family.</text>
</comment>
<dbReference type="Pfam" id="PF12911">
    <property type="entry name" value="OppC_N"/>
    <property type="match status" value="1"/>
</dbReference>
<organism evidence="9 10">
    <name type="scientific">Corynebacterium ammoniagenes</name>
    <name type="common">Brevibacterium ammoniagenes</name>
    <dbReference type="NCBI Taxonomy" id="1697"/>
    <lineage>
        <taxon>Bacteria</taxon>
        <taxon>Bacillati</taxon>
        <taxon>Actinomycetota</taxon>
        <taxon>Actinomycetes</taxon>
        <taxon>Mycobacteriales</taxon>
        <taxon>Corynebacteriaceae</taxon>
        <taxon>Corynebacterium</taxon>
    </lineage>
</organism>
<dbReference type="GO" id="GO:0055085">
    <property type="term" value="P:transmembrane transport"/>
    <property type="evidence" value="ECO:0007669"/>
    <property type="project" value="InterPro"/>
</dbReference>
<name>A0AAV5G6R0_CORAM</name>
<dbReference type="PANTHER" id="PTHR43386">
    <property type="entry name" value="OLIGOPEPTIDE TRANSPORT SYSTEM PERMEASE PROTEIN APPC"/>
    <property type="match status" value="1"/>
</dbReference>
<accession>A0AAV5G6R0</accession>
<evidence type="ECO:0000256" key="2">
    <source>
        <dbReference type="ARBA" id="ARBA00022448"/>
    </source>
</evidence>
<keyword evidence="3" id="KW-1003">Cell membrane</keyword>
<keyword evidence="5 7" id="KW-1133">Transmembrane helix</keyword>
<feature type="domain" description="ABC transmembrane type-1" evidence="8">
    <location>
        <begin position="97"/>
        <end position="295"/>
    </location>
</feature>
<dbReference type="EMBL" id="BQKK01000001">
    <property type="protein sequence ID" value="GJN41805.1"/>
    <property type="molecule type" value="Genomic_DNA"/>
</dbReference>
<feature type="transmembrane region" description="Helical" evidence="7">
    <location>
        <begin position="33"/>
        <end position="54"/>
    </location>
</feature>
<protein>
    <submittedName>
        <fullName evidence="9">Peptide ABC transporter permease</fullName>
    </submittedName>
</protein>
<evidence type="ECO:0000256" key="3">
    <source>
        <dbReference type="ARBA" id="ARBA00022475"/>
    </source>
</evidence>
<evidence type="ECO:0000313" key="10">
    <source>
        <dbReference type="Proteomes" id="UP001054925"/>
    </source>
</evidence>
<feature type="transmembrane region" description="Helical" evidence="7">
    <location>
        <begin position="273"/>
        <end position="295"/>
    </location>
</feature>
<reference evidence="9" key="1">
    <citation type="submission" date="2021-12" db="EMBL/GenBank/DDBJ databases">
        <title>Draft genome sequence of Corynebacterium ammoniagenes strain T-723.</title>
        <authorList>
            <person name="Matsuzawa M."/>
            <person name="Hiratani M."/>
            <person name="Abe I."/>
            <person name="Tsuji Y."/>
            <person name="Nakamura J."/>
        </authorList>
    </citation>
    <scope>NUCLEOTIDE SEQUENCE</scope>
    <source>
        <strain evidence="9">T-723</strain>
    </source>
</reference>
<dbReference type="Pfam" id="PF00528">
    <property type="entry name" value="BPD_transp_1"/>
    <property type="match status" value="1"/>
</dbReference>
<evidence type="ECO:0000313" key="9">
    <source>
        <dbReference type="EMBL" id="GJN41805.1"/>
    </source>
</evidence>
<dbReference type="GO" id="GO:0005886">
    <property type="term" value="C:plasma membrane"/>
    <property type="evidence" value="ECO:0007669"/>
    <property type="project" value="UniProtKB-SubCell"/>
</dbReference>
<evidence type="ECO:0000256" key="6">
    <source>
        <dbReference type="ARBA" id="ARBA00023136"/>
    </source>
</evidence>
<comment type="subcellular location">
    <subcellularLocation>
        <location evidence="1 7">Cell membrane</location>
        <topology evidence="1 7">Multi-pass membrane protein</topology>
    </subcellularLocation>
</comment>
<dbReference type="CDD" id="cd06261">
    <property type="entry name" value="TM_PBP2"/>
    <property type="match status" value="1"/>
</dbReference>
<dbReference type="InterPro" id="IPR025966">
    <property type="entry name" value="OppC_N"/>
</dbReference>
<dbReference type="InterPro" id="IPR035906">
    <property type="entry name" value="MetI-like_sf"/>
</dbReference>
<evidence type="ECO:0000256" key="5">
    <source>
        <dbReference type="ARBA" id="ARBA00022989"/>
    </source>
</evidence>
<feature type="transmembrane region" description="Helical" evidence="7">
    <location>
        <begin position="132"/>
        <end position="156"/>
    </location>
</feature>
<dbReference type="SUPFAM" id="SSF161098">
    <property type="entry name" value="MetI-like"/>
    <property type="match status" value="1"/>
</dbReference>
<evidence type="ECO:0000256" key="1">
    <source>
        <dbReference type="ARBA" id="ARBA00004651"/>
    </source>
</evidence>
<dbReference type="PANTHER" id="PTHR43386:SF1">
    <property type="entry name" value="D,D-DIPEPTIDE TRANSPORT SYSTEM PERMEASE PROTEIN DDPC-RELATED"/>
    <property type="match status" value="1"/>
</dbReference>
<evidence type="ECO:0000256" key="7">
    <source>
        <dbReference type="RuleBase" id="RU363032"/>
    </source>
</evidence>